<dbReference type="OMA" id="KMLEPAN"/>
<proteinExistence type="inferred from homology"/>
<dbReference type="PANTHER" id="PTHR33560">
    <property type="entry name" value="PROTEIN FAM227B"/>
    <property type="match status" value="1"/>
</dbReference>
<protein>
    <submittedName>
        <fullName evidence="3">Uncharacterized protein</fullName>
    </submittedName>
</protein>
<dbReference type="PANTHER" id="PTHR33560:SF2">
    <property type="entry name" value="PROTEIN FAM227B"/>
    <property type="match status" value="1"/>
</dbReference>
<evidence type="ECO:0000256" key="1">
    <source>
        <dbReference type="ARBA" id="ARBA00008666"/>
    </source>
</evidence>
<dbReference type="OrthoDB" id="5976715at2759"/>
<comment type="similarity">
    <text evidence="1">Belongs to the FAM227 family.</text>
</comment>
<feature type="region of interest" description="Disordered" evidence="2">
    <location>
        <begin position="94"/>
        <end position="113"/>
    </location>
</feature>
<dbReference type="EnsemblMetazoa" id="Aqu2.1.11839_001">
    <property type="protein sequence ID" value="Aqu2.1.11839_001"/>
    <property type="gene ID" value="Aqu2.1.11839"/>
</dbReference>
<dbReference type="AlphaFoldDB" id="A0A1X7TBB5"/>
<accession>A0A1X7TBB5</accession>
<name>A0A1X7TBB5_AMPQE</name>
<evidence type="ECO:0000313" key="3">
    <source>
        <dbReference type="EnsemblMetazoa" id="Aqu2.1.11839_001"/>
    </source>
</evidence>
<reference evidence="3" key="1">
    <citation type="submission" date="2017-05" db="UniProtKB">
        <authorList>
            <consortium name="EnsemblMetazoa"/>
        </authorList>
    </citation>
    <scope>IDENTIFICATION</scope>
</reference>
<sequence length="113" mass="12947">MAEQFSQLFLLYSTSEIKDKLFQNYPSCLSQGVFAIFCQACPKSVKKFHEESFLHKICNFIYEWTTGIPCPLGCWKCWTMEALDPSYKLHMLKKPTKKPPHQPLQIGGAAKGL</sequence>
<dbReference type="InParanoid" id="A0A1X7TBB5"/>
<dbReference type="InterPro" id="IPR029417">
    <property type="entry name" value="FAM227"/>
</dbReference>
<organism evidence="3">
    <name type="scientific">Amphimedon queenslandica</name>
    <name type="common">Sponge</name>
    <dbReference type="NCBI Taxonomy" id="400682"/>
    <lineage>
        <taxon>Eukaryota</taxon>
        <taxon>Metazoa</taxon>
        <taxon>Porifera</taxon>
        <taxon>Demospongiae</taxon>
        <taxon>Heteroscleromorpha</taxon>
        <taxon>Haplosclerida</taxon>
        <taxon>Niphatidae</taxon>
        <taxon>Amphimedon</taxon>
    </lineage>
</organism>
<evidence type="ECO:0000256" key="2">
    <source>
        <dbReference type="SAM" id="MobiDB-lite"/>
    </source>
</evidence>
<dbReference type="Pfam" id="PF14922">
    <property type="entry name" value="FWWh"/>
    <property type="match status" value="1"/>
</dbReference>